<dbReference type="Proteomes" id="UP000792457">
    <property type="component" value="Unassembled WGS sequence"/>
</dbReference>
<evidence type="ECO:0000313" key="2">
    <source>
        <dbReference type="Proteomes" id="UP000792457"/>
    </source>
</evidence>
<reference evidence="1" key="2">
    <citation type="submission" date="2017-10" db="EMBL/GenBank/DDBJ databases">
        <title>Ladona fulva Genome sequencing and assembly.</title>
        <authorList>
            <person name="Murali S."/>
            <person name="Richards S."/>
            <person name="Bandaranaike D."/>
            <person name="Bellair M."/>
            <person name="Blankenburg K."/>
            <person name="Chao H."/>
            <person name="Dinh H."/>
            <person name="Doddapaneni H."/>
            <person name="Dugan-Rocha S."/>
            <person name="Elkadiri S."/>
            <person name="Gnanaolivu R."/>
            <person name="Hernandez B."/>
            <person name="Skinner E."/>
            <person name="Javaid M."/>
            <person name="Lee S."/>
            <person name="Li M."/>
            <person name="Ming W."/>
            <person name="Munidasa M."/>
            <person name="Muniz J."/>
            <person name="Nguyen L."/>
            <person name="Hughes D."/>
            <person name="Osuji N."/>
            <person name="Pu L.-L."/>
            <person name="Puazo M."/>
            <person name="Qu C."/>
            <person name="Quiroz J."/>
            <person name="Raj R."/>
            <person name="Weissenberger G."/>
            <person name="Xin Y."/>
            <person name="Zou X."/>
            <person name="Han Y."/>
            <person name="Worley K."/>
            <person name="Muzny D."/>
            <person name="Gibbs R."/>
        </authorList>
    </citation>
    <scope>NUCLEOTIDE SEQUENCE</scope>
    <source>
        <strain evidence="1">Sampled in the wild</strain>
    </source>
</reference>
<sequence>MATDPKPGSVNGRVAAGQVLVMSSAQSLASQQGHILQRQQLLPAIGQTAMGSVLLPSTPESANVGVVCDLQMDYVLNAHREVTVSDPSIDKTVAVVVTNPAVMHAVQISALNTVPVKLICGSPQLTETIQRSNLKGDLSSVKTAAVSEKDKRKLSIQEGEKTTNVE</sequence>
<reference evidence="1" key="1">
    <citation type="submission" date="2013-04" db="EMBL/GenBank/DDBJ databases">
        <authorList>
            <person name="Qu J."/>
            <person name="Murali S.C."/>
            <person name="Bandaranaike D."/>
            <person name="Bellair M."/>
            <person name="Blankenburg K."/>
            <person name="Chao H."/>
            <person name="Dinh H."/>
            <person name="Doddapaneni H."/>
            <person name="Downs B."/>
            <person name="Dugan-Rocha S."/>
            <person name="Elkadiri S."/>
            <person name="Gnanaolivu R.D."/>
            <person name="Hernandez B."/>
            <person name="Javaid M."/>
            <person name="Jayaseelan J.C."/>
            <person name="Lee S."/>
            <person name="Li M."/>
            <person name="Ming W."/>
            <person name="Munidasa M."/>
            <person name="Muniz J."/>
            <person name="Nguyen L."/>
            <person name="Ongeri F."/>
            <person name="Osuji N."/>
            <person name="Pu L.-L."/>
            <person name="Puazo M."/>
            <person name="Qu C."/>
            <person name="Quiroz J."/>
            <person name="Raj R."/>
            <person name="Weissenberger G."/>
            <person name="Xin Y."/>
            <person name="Zou X."/>
            <person name="Han Y."/>
            <person name="Richards S."/>
            <person name="Worley K."/>
            <person name="Muzny D."/>
            <person name="Gibbs R."/>
        </authorList>
    </citation>
    <scope>NUCLEOTIDE SEQUENCE</scope>
    <source>
        <strain evidence="1">Sampled in the wild</strain>
    </source>
</reference>
<accession>A0A8K0P4B4</accession>
<gene>
    <name evidence="1" type="ORF">J437_LFUL013136</name>
</gene>
<dbReference type="EMBL" id="KZ308633">
    <property type="protein sequence ID" value="KAG8232597.1"/>
    <property type="molecule type" value="Genomic_DNA"/>
</dbReference>
<protein>
    <submittedName>
        <fullName evidence="1">Uncharacterized protein</fullName>
    </submittedName>
</protein>
<keyword evidence="2" id="KW-1185">Reference proteome</keyword>
<evidence type="ECO:0000313" key="1">
    <source>
        <dbReference type="EMBL" id="KAG8232597.1"/>
    </source>
</evidence>
<organism evidence="1 2">
    <name type="scientific">Ladona fulva</name>
    <name type="common">Scarce chaser dragonfly</name>
    <name type="synonym">Libellula fulva</name>
    <dbReference type="NCBI Taxonomy" id="123851"/>
    <lineage>
        <taxon>Eukaryota</taxon>
        <taxon>Metazoa</taxon>
        <taxon>Ecdysozoa</taxon>
        <taxon>Arthropoda</taxon>
        <taxon>Hexapoda</taxon>
        <taxon>Insecta</taxon>
        <taxon>Pterygota</taxon>
        <taxon>Palaeoptera</taxon>
        <taxon>Odonata</taxon>
        <taxon>Epiprocta</taxon>
        <taxon>Anisoptera</taxon>
        <taxon>Libelluloidea</taxon>
        <taxon>Libellulidae</taxon>
        <taxon>Ladona</taxon>
    </lineage>
</organism>
<proteinExistence type="predicted"/>
<comment type="caution">
    <text evidence="1">The sequence shown here is derived from an EMBL/GenBank/DDBJ whole genome shotgun (WGS) entry which is preliminary data.</text>
</comment>
<dbReference type="AlphaFoldDB" id="A0A8K0P4B4"/>
<name>A0A8K0P4B4_LADFU</name>